<dbReference type="InterPro" id="IPR000504">
    <property type="entry name" value="RRM_dom"/>
</dbReference>
<evidence type="ECO:0000259" key="2">
    <source>
        <dbReference type="Pfam" id="PF00076"/>
    </source>
</evidence>
<protein>
    <recommendedName>
        <fullName evidence="2">RRM domain-containing protein</fullName>
    </recommendedName>
</protein>
<evidence type="ECO:0000313" key="4">
    <source>
        <dbReference type="Proteomes" id="UP000233556"/>
    </source>
</evidence>
<proteinExistence type="predicted"/>
<dbReference type="AlphaFoldDB" id="A0A2I0T3C2"/>
<sequence length="164" mass="18376">MWLIQQLQKQSVESKKGGKKAATSKELSDMDYLKSKVVKDSSSSSSSEEETESEEVEEESESEEDSGIAETIGTHTDKRGKPKAQQTQQEAPVEKKKKKKGSTLEEKIREFFLPLKPVAIRIGKNARGKNTGCIFVDLKSEAEVQRALKRKKEYIEVGSKLVEL</sequence>
<accession>A0A2I0T3C2</accession>
<name>A0A2I0T3C2_LIMLA</name>
<feature type="region of interest" description="Disordered" evidence="1">
    <location>
        <begin position="1"/>
        <end position="102"/>
    </location>
</feature>
<organism evidence="3 4">
    <name type="scientific">Limosa lapponica baueri</name>
    <dbReference type="NCBI Taxonomy" id="1758121"/>
    <lineage>
        <taxon>Eukaryota</taxon>
        <taxon>Metazoa</taxon>
        <taxon>Chordata</taxon>
        <taxon>Craniata</taxon>
        <taxon>Vertebrata</taxon>
        <taxon>Euteleostomi</taxon>
        <taxon>Archelosauria</taxon>
        <taxon>Archosauria</taxon>
        <taxon>Dinosauria</taxon>
        <taxon>Saurischia</taxon>
        <taxon>Theropoda</taxon>
        <taxon>Coelurosauria</taxon>
        <taxon>Aves</taxon>
        <taxon>Neognathae</taxon>
        <taxon>Neoaves</taxon>
        <taxon>Charadriiformes</taxon>
        <taxon>Scolopacidae</taxon>
        <taxon>Limosa</taxon>
    </lineage>
</organism>
<dbReference type="GO" id="GO:0003723">
    <property type="term" value="F:RNA binding"/>
    <property type="evidence" value="ECO:0007669"/>
    <property type="project" value="InterPro"/>
</dbReference>
<reference evidence="4" key="1">
    <citation type="submission" date="2017-11" db="EMBL/GenBank/DDBJ databases">
        <authorList>
            <person name="Lima N.C."/>
            <person name="Parody-Merino A.M."/>
            <person name="Battley P.F."/>
            <person name="Fidler A.E."/>
            <person name="Prosdocimi F."/>
        </authorList>
    </citation>
    <scope>NUCLEOTIDE SEQUENCE [LARGE SCALE GENOMIC DNA]</scope>
</reference>
<gene>
    <name evidence="3" type="ORF">llap_21400</name>
</gene>
<dbReference type="EMBL" id="KZ521320">
    <property type="protein sequence ID" value="PKU28296.1"/>
    <property type="molecule type" value="Genomic_DNA"/>
</dbReference>
<feature type="compositionally biased region" description="Acidic residues" evidence="1">
    <location>
        <begin position="47"/>
        <end position="67"/>
    </location>
</feature>
<dbReference type="Pfam" id="PF00076">
    <property type="entry name" value="RRM_1"/>
    <property type="match status" value="1"/>
</dbReference>
<dbReference type="Gene3D" id="3.30.70.330">
    <property type="match status" value="1"/>
</dbReference>
<reference evidence="4" key="2">
    <citation type="submission" date="2017-12" db="EMBL/GenBank/DDBJ databases">
        <title>Genome sequence of the Bar-tailed Godwit (Limosa lapponica baueri).</title>
        <authorList>
            <person name="Lima N.C.B."/>
            <person name="Parody-Merino A.M."/>
            <person name="Battley P.F."/>
            <person name="Fidler A.E."/>
            <person name="Prosdocimi F."/>
        </authorList>
    </citation>
    <scope>NUCLEOTIDE SEQUENCE [LARGE SCALE GENOMIC DNA]</scope>
</reference>
<dbReference type="InterPro" id="IPR012677">
    <property type="entry name" value="Nucleotide-bd_a/b_plait_sf"/>
</dbReference>
<dbReference type="OrthoDB" id="439639at2759"/>
<dbReference type="Proteomes" id="UP000233556">
    <property type="component" value="Unassembled WGS sequence"/>
</dbReference>
<dbReference type="SUPFAM" id="SSF54928">
    <property type="entry name" value="RNA-binding domain, RBD"/>
    <property type="match status" value="1"/>
</dbReference>
<keyword evidence="4" id="KW-1185">Reference proteome</keyword>
<feature type="domain" description="RRM" evidence="2">
    <location>
        <begin position="103"/>
        <end position="158"/>
    </location>
</feature>
<feature type="compositionally biased region" description="Polar residues" evidence="1">
    <location>
        <begin position="1"/>
        <end position="11"/>
    </location>
</feature>
<feature type="compositionally biased region" description="Basic and acidic residues" evidence="1">
    <location>
        <begin position="26"/>
        <end position="39"/>
    </location>
</feature>
<evidence type="ECO:0000313" key="3">
    <source>
        <dbReference type="EMBL" id="PKU28296.1"/>
    </source>
</evidence>
<evidence type="ECO:0000256" key="1">
    <source>
        <dbReference type="SAM" id="MobiDB-lite"/>
    </source>
</evidence>
<dbReference type="InterPro" id="IPR035979">
    <property type="entry name" value="RBD_domain_sf"/>
</dbReference>